<dbReference type="Proteomes" id="UP000031623">
    <property type="component" value="Chromosome"/>
</dbReference>
<keyword evidence="2" id="KW-1185">Reference proteome</keyword>
<evidence type="ECO:0000313" key="1">
    <source>
        <dbReference type="EMBL" id="BAP54523.1"/>
    </source>
</evidence>
<reference evidence="1 2" key="1">
    <citation type="journal article" date="2014" name="ISME J.">
        <title>Ecophysiology of Thioploca ingrica as revealed by the complete genome sequence supplemented with proteomic evidence.</title>
        <authorList>
            <person name="Kojima H."/>
            <person name="Ogura Y."/>
            <person name="Yamamoto N."/>
            <person name="Togashi T."/>
            <person name="Mori H."/>
            <person name="Watanabe T."/>
            <person name="Nemoto F."/>
            <person name="Kurokawa K."/>
            <person name="Hayashi T."/>
            <person name="Fukui M."/>
        </authorList>
    </citation>
    <scope>NUCLEOTIDE SEQUENCE [LARGE SCALE GENOMIC DNA]</scope>
</reference>
<proteinExistence type="predicted"/>
<dbReference type="STRING" id="40754.THII_0226"/>
<dbReference type="KEGG" id="tig:THII_0226"/>
<name>A0A090AAK3_9GAMM</name>
<organism evidence="1 2">
    <name type="scientific">Thioploca ingrica</name>
    <dbReference type="NCBI Taxonomy" id="40754"/>
    <lineage>
        <taxon>Bacteria</taxon>
        <taxon>Pseudomonadati</taxon>
        <taxon>Pseudomonadota</taxon>
        <taxon>Gammaproteobacteria</taxon>
        <taxon>Thiotrichales</taxon>
        <taxon>Thiotrichaceae</taxon>
        <taxon>Thioploca</taxon>
    </lineage>
</organism>
<sequence length="58" mass="6354">MMGFGFALPILQSLSSQTEIATHITAIRAQAKQLEQEAKKIVEQAKQPVEKMILGDVS</sequence>
<dbReference type="EMBL" id="AP014633">
    <property type="protein sequence ID" value="BAP54523.1"/>
    <property type="molecule type" value="Genomic_DNA"/>
</dbReference>
<dbReference type="AlphaFoldDB" id="A0A090AAK3"/>
<protein>
    <submittedName>
        <fullName evidence="1">Uncharacterized protein</fullName>
    </submittedName>
</protein>
<accession>A0A090AAK3</accession>
<evidence type="ECO:0000313" key="2">
    <source>
        <dbReference type="Proteomes" id="UP000031623"/>
    </source>
</evidence>
<gene>
    <name evidence="1" type="ORF">THII_0226</name>
</gene>
<dbReference type="HOGENOM" id="CLU_2977846_0_0_6"/>